<evidence type="ECO:0000313" key="1">
    <source>
        <dbReference type="EMBL" id="SHJ68428.1"/>
    </source>
</evidence>
<dbReference type="Proteomes" id="UP000183975">
    <property type="component" value="Unassembled WGS sequence"/>
</dbReference>
<dbReference type="RefSeq" id="WP_072848430.1">
    <property type="nucleotide sequence ID" value="NZ_FRAH01000004.1"/>
</dbReference>
<name>A0A1M6LB80_9FIRM</name>
<proteinExistence type="predicted"/>
<accession>A0A1M6LB80</accession>
<dbReference type="Gene3D" id="3.10.490.10">
    <property type="entry name" value="Gamma-glutamyl cyclotransferase-like"/>
    <property type="match status" value="1"/>
</dbReference>
<sequence>MALFLTYDEYMMENKIKTICPSAELVIKCGIKGWRLVFRKFYSRAAVTLEKGNENDVVPVVVWDISHEDLDDMEIIYPEEIYTKKYFNLTSSELTVSAFTYVMGETPIAMPDDMYLDNIMEAYCEHNFDMTCVENALDFAADYLRKGRSKSGSLHEGTDRES</sequence>
<keyword evidence="2" id="KW-1185">Reference proteome</keyword>
<dbReference type="CDD" id="cd06661">
    <property type="entry name" value="GGCT_like"/>
    <property type="match status" value="1"/>
</dbReference>
<gene>
    <name evidence="1" type="ORF">SAMN02745138_00331</name>
</gene>
<dbReference type="InterPro" id="IPR036568">
    <property type="entry name" value="GGCT-like_sf"/>
</dbReference>
<reference evidence="1 2" key="1">
    <citation type="submission" date="2016-11" db="EMBL/GenBank/DDBJ databases">
        <authorList>
            <person name="Jaros S."/>
            <person name="Januszkiewicz K."/>
            <person name="Wedrychowicz H."/>
        </authorList>
    </citation>
    <scope>NUCLEOTIDE SEQUENCE [LARGE SCALE GENOMIC DNA]</scope>
    <source>
        <strain evidence="1 2">DSM 14214</strain>
    </source>
</reference>
<dbReference type="InterPro" id="IPR013024">
    <property type="entry name" value="GGCT-like"/>
</dbReference>
<dbReference type="SUPFAM" id="SSF110857">
    <property type="entry name" value="Gamma-glutamyl cyclotransferase-like"/>
    <property type="match status" value="1"/>
</dbReference>
<protein>
    <submittedName>
        <fullName evidence="1">Uncharacterized protein</fullName>
    </submittedName>
</protein>
<organism evidence="1 2">
    <name type="scientific">Anaerotignum lactatifermentans DSM 14214</name>
    <dbReference type="NCBI Taxonomy" id="1121323"/>
    <lineage>
        <taxon>Bacteria</taxon>
        <taxon>Bacillati</taxon>
        <taxon>Bacillota</taxon>
        <taxon>Clostridia</taxon>
        <taxon>Lachnospirales</taxon>
        <taxon>Anaerotignaceae</taxon>
        <taxon>Anaerotignum</taxon>
    </lineage>
</organism>
<evidence type="ECO:0000313" key="2">
    <source>
        <dbReference type="Proteomes" id="UP000183975"/>
    </source>
</evidence>
<dbReference type="AlphaFoldDB" id="A0A1M6LB80"/>
<dbReference type="EMBL" id="FRAH01000004">
    <property type="protein sequence ID" value="SHJ68428.1"/>
    <property type="molecule type" value="Genomic_DNA"/>
</dbReference>